<feature type="region of interest" description="Disordered" evidence="1">
    <location>
        <begin position="204"/>
        <end position="225"/>
    </location>
</feature>
<evidence type="ECO:0008006" key="4">
    <source>
        <dbReference type="Google" id="ProtNLM"/>
    </source>
</evidence>
<dbReference type="Proteomes" id="UP001362999">
    <property type="component" value="Unassembled WGS sequence"/>
</dbReference>
<reference evidence="2 3" key="1">
    <citation type="journal article" date="2024" name="J Genomics">
        <title>Draft genome sequencing and assembly of Favolaschia claudopus CIRM-BRFM 2984 isolated from oak limbs.</title>
        <authorList>
            <person name="Navarro D."/>
            <person name="Drula E."/>
            <person name="Chaduli D."/>
            <person name="Cazenave R."/>
            <person name="Ahrendt S."/>
            <person name="Wang J."/>
            <person name="Lipzen A."/>
            <person name="Daum C."/>
            <person name="Barry K."/>
            <person name="Grigoriev I.V."/>
            <person name="Favel A."/>
            <person name="Rosso M.N."/>
            <person name="Martin F."/>
        </authorList>
    </citation>
    <scope>NUCLEOTIDE SEQUENCE [LARGE SCALE GENOMIC DNA]</scope>
    <source>
        <strain evidence="2 3">CIRM-BRFM 2984</strain>
    </source>
</reference>
<protein>
    <recommendedName>
        <fullName evidence="4">N-acetyltransferase domain-containing protein</fullName>
    </recommendedName>
</protein>
<dbReference type="EMBL" id="JAWWNJ010000017">
    <property type="protein sequence ID" value="KAK7038306.1"/>
    <property type="molecule type" value="Genomic_DNA"/>
</dbReference>
<evidence type="ECO:0000313" key="3">
    <source>
        <dbReference type="Proteomes" id="UP001362999"/>
    </source>
</evidence>
<dbReference type="SUPFAM" id="SSF55729">
    <property type="entry name" value="Acyl-CoA N-acyltransferases (Nat)"/>
    <property type="match status" value="1"/>
</dbReference>
<evidence type="ECO:0000256" key="1">
    <source>
        <dbReference type="SAM" id="MobiDB-lite"/>
    </source>
</evidence>
<sequence>MSSPSTNLADPAYRRTLADGKLAVRWSTKEDRAGCVMLSCLAVREQEGQESEKAVRYFEPFTDDQFHSGSSTNWAVCVETNSSPTEAPKADSDTSKDYADTIRKAADSAQERVVAVIYLMYSETSFDGDAVRVPIGRPHVVACKPAYRGRIGGENIMNILFDMVHARAHNAGCAFALIFGIPAYYRTQGYEYALNMGHGLITHTSTLGPPSPPAPTPPPSETSAFSLRQATSNDVPALERLVLASRTHADIFITTRTPENLTSQLRWMVGERPPGYAPPEYPHAPFFVLEREIRGEEDAEKEKGGGREKRIVAAVGLRRYEAGASNINIHPVLWDGEESASGVVQAIVPELVKAVEALPGKDDGSPTKVATIQWILNDAHPLHMWLRAHELAVPMPESSRYDFMGAWWIAINSLSKFLTLLTPALNARLARSAHLFGKNYSTTLRIAAPRGMGGAVVLQVVDGVVSSVASVDKKVDLNFKPNVTLPGPALVQLMMGYVGWRELKSMLPDVWLEPAVVPLVDVLFPRREVCMGLYI</sequence>
<gene>
    <name evidence="2" type="ORF">R3P38DRAFT_3182399</name>
</gene>
<proteinExistence type="predicted"/>
<keyword evidence="3" id="KW-1185">Reference proteome</keyword>
<dbReference type="AlphaFoldDB" id="A0AAW0CJD8"/>
<dbReference type="Gene3D" id="3.40.630.30">
    <property type="match status" value="1"/>
</dbReference>
<evidence type="ECO:0000313" key="2">
    <source>
        <dbReference type="EMBL" id="KAK7038306.1"/>
    </source>
</evidence>
<organism evidence="2 3">
    <name type="scientific">Favolaschia claudopus</name>
    <dbReference type="NCBI Taxonomy" id="2862362"/>
    <lineage>
        <taxon>Eukaryota</taxon>
        <taxon>Fungi</taxon>
        <taxon>Dikarya</taxon>
        <taxon>Basidiomycota</taxon>
        <taxon>Agaricomycotina</taxon>
        <taxon>Agaricomycetes</taxon>
        <taxon>Agaricomycetidae</taxon>
        <taxon>Agaricales</taxon>
        <taxon>Marasmiineae</taxon>
        <taxon>Mycenaceae</taxon>
        <taxon>Favolaschia</taxon>
    </lineage>
</organism>
<dbReference type="InterPro" id="IPR016181">
    <property type="entry name" value="Acyl_CoA_acyltransferase"/>
</dbReference>
<accession>A0AAW0CJD8</accession>
<feature type="compositionally biased region" description="Pro residues" evidence="1">
    <location>
        <begin position="209"/>
        <end position="220"/>
    </location>
</feature>
<comment type="caution">
    <text evidence="2">The sequence shown here is derived from an EMBL/GenBank/DDBJ whole genome shotgun (WGS) entry which is preliminary data.</text>
</comment>
<name>A0AAW0CJD8_9AGAR</name>